<dbReference type="InterPro" id="IPR007238">
    <property type="entry name" value="DNA_primase_lsu_euk/arc"/>
</dbReference>
<protein>
    <submittedName>
        <fullName evidence="10">DNA primase large subunit-like isoform X1</fullName>
    </submittedName>
</protein>
<dbReference type="KEGG" id="tpal:117654001"/>
<dbReference type="AlphaFoldDB" id="A0A6P9AFA4"/>
<evidence type="ECO:0000259" key="8">
    <source>
        <dbReference type="Pfam" id="PF04104"/>
    </source>
</evidence>
<comment type="cofactor">
    <cofactor evidence="1">
        <name>[4Fe-4S] cluster</name>
        <dbReference type="ChEBI" id="CHEBI:49883"/>
    </cofactor>
</comment>
<keyword evidence="4" id="KW-0235">DNA replication</keyword>
<evidence type="ECO:0000256" key="6">
    <source>
        <dbReference type="ARBA" id="ARBA00023004"/>
    </source>
</evidence>
<keyword evidence="3" id="KW-0639">Primosome</keyword>
<dbReference type="GO" id="GO:0046872">
    <property type="term" value="F:metal ion binding"/>
    <property type="evidence" value="ECO:0007669"/>
    <property type="project" value="UniProtKB-KW"/>
</dbReference>
<dbReference type="GO" id="GO:0051539">
    <property type="term" value="F:4 iron, 4 sulfur cluster binding"/>
    <property type="evidence" value="ECO:0007669"/>
    <property type="project" value="UniProtKB-KW"/>
</dbReference>
<accession>A0A6P9AFA4</accession>
<dbReference type="GO" id="GO:0006269">
    <property type="term" value="P:DNA replication, synthesis of primer"/>
    <property type="evidence" value="ECO:0007669"/>
    <property type="project" value="UniProtKB-KW"/>
</dbReference>
<dbReference type="RefSeq" id="XP_034256014.1">
    <property type="nucleotide sequence ID" value="XM_034400123.1"/>
</dbReference>
<evidence type="ECO:0000256" key="4">
    <source>
        <dbReference type="ARBA" id="ARBA00022705"/>
    </source>
</evidence>
<keyword evidence="2" id="KW-0004">4Fe-4S</keyword>
<keyword evidence="6" id="KW-0408">Iron</keyword>
<evidence type="ECO:0000256" key="7">
    <source>
        <dbReference type="ARBA" id="ARBA00023014"/>
    </source>
</evidence>
<keyword evidence="5" id="KW-0479">Metal-binding</keyword>
<reference evidence="10" key="1">
    <citation type="submission" date="2025-08" db="UniProtKB">
        <authorList>
            <consortium name="RefSeq"/>
        </authorList>
    </citation>
    <scope>IDENTIFICATION</scope>
    <source>
        <tissue evidence="10">Total insect</tissue>
    </source>
</reference>
<dbReference type="Gene3D" id="1.20.930.80">
    <property type="match status" value="1"/>
</dbReference>
<feature type="domain" description="DNA primase large subunit C-terminal" evidence="8">
    <location>
        <begin position="259"/>
        <end position="382"/>
    </location>
</feature>
<evidence type="ECO:0000256" key="3">
    <source>
        <dbReference type="ARBA" id="ARBA00022515"/>
    </source>
</evidence>
<dbReference type="GeneID" id="117654001"/>
<dbReference type="InParanoid" id="A0A6P9AFA4"/>
<proteinExistence type="predicted"/>
<dbReference type="Proteomes" id="UP000515158">
    <property type="component" value="Unplaced"/>
</dbReference>
<name>A0A6P9AFA4_THRPL</name>
<dbReference type="Pfam" id="PF04104">
    <property type="entry name" value="DNA_primase_lrg"/>
    <property type="match status" value="1"/>
</dbReference>
<dbReference type="InterPro" id="IPR058560">
    <property type="entry name" value="DNA_primase_C"/>
</dbReference>
<dbReference type="GO" id="GO:0006270">
    <property type="term" value="P:DNA replication initiation"/>
    <property type="evidence" value="ECO:0007669"/>
    <property type="project" value="TreeGrafter"/>
</dbReference>
<evidence type="ECO:0000313" key="10">
    <source>
        <dbReference type="RefSeq" id="XP_034256014.1"/>
    </source>
</evidence>
<dbReference type="PANTHER" id="PTHR10537">
    <property type="entry name" value="DNA PRIMASE LARGE SUBUNIT"/>
    <property type="match status" value="1"/>
</dbReference>
<sequence length="449" mass="52302">MTFYFKPPRGNIPLHKLQECVEERISYLDFVRESTDISECHDHFKFEYLIDGSALDRTGHFMLRLVALKLKSLEEFLLESEPILFTKRLRFLKHNQIDKELRIARRHVKEILFHCQPLPKYQVFLKHFVQLCEDMIESKAISHTFTDEHDLSCQDHCVLVPFTLCLPLIVRRDVDLTAGKVIVPCGKWSQLLGCLFGEHLKHGMQQLLASNSYTSMWDDDRVRYLFRVLKLKFNQNAPSNAMSKYSTLRANEVDQTSLLFPPCMRNMHITLRQRHRLSHYSRFYYSLFLKDIGMPLMESIEFWSKEYAQSTGSCTSCSHSWQKDGRKYVYSLRHMYGLEGSRREYHTPCCQQVQNMSSSPLSDGGCPFLSFDDKKLLNCLHNQIKFDVLSTVGNDKSAKEKCHIYLDALKSFYAEKVSSTEGNKEIIASNQNSTPALSPSQFYFTVKKT</sequence>
<keyword evidence="9" id="KW-1185">Reference proteome</keyword>
<keyword evidence="7" id="KW-0411">Iron-sulfur</keyword>
<gene>
    <name evidence="10" type="primary">LOC117654001</name>
</gene>
<dbReference type="OrthoDB" id="421393at2759"/>
<evidence type="ECO:0000256" key="5">
    <source>
        <dbReference type="ARBA" id="ARBA00022723"/>
    </source>
</evidence>
<evidence type="ECO:0000256" key="1">
    <source>
        <dbReference type="ARBA" id="ARBA00001966"/>
    </source>
</evidence>
<evidence type="ECO:0000256" key="2">
    <source>
        <dbReference type="ARBA" id="ARBA00022485"/>
    </source>
</evidence>
<dbReference type="PANTHER" id="PTHR10537:SF4">
    <property type="entry name" value="DNA PRIMASE LARGE SUBUNIT"/>
    <property type="match status" value="1"/>
</dbReference>
<dbReference type="GO" id="GO:0005658">
    <property type="term" value="C:alpha DNA polymerase:primase complex"/>
    <property type="evidence" value="ECO:0007669"/>
    <property type="project" value="TreeGrafter"/>
</dbReference>
<dbReference type="Pfam" id="PF26466">
    <property type="entry name" value="DNA_primase_lrg_N"/>
    <property type="match status" value="1"/>
</dbReference>
<evidence type="ECO:0000313" key="9">
    <source>
        <dbReference type="Proteomes" id="UP000515158"/>
    </source>
</evidence>
<organism evidence="10">
    <name type="scientific">Thrips palmi</name>
    <name type="common">Melon thrips</name>
    <dbReference type="NCBI Taxonomy" id="161013"/>
    <lineage>
        <taxon>Eukaryota</taxon>
        <taxon>Metazoa</taxon>
        <taxon>Ecdysozoa</taxon>
        <taxon>Arthropoda</taxon>
        <taxon>Hexapoda</taxon>
        <taxon>Insecta</taxon>
        <taxon>Pterygota</taxon>
        <taxon>Neoptera</taxon>
        <taxon>Paraneoptera</taxon>
        <taxon>Thysanoptera</taxon>
        <taxon>Terebrantia</taxon>
        <taxon>Thripoidea</taxon>
        <taxon>Thripidae</taxon>
        <taxon>Thrips</taxon>
    </lineage>
</organism>